<name>A0ABV9CC11_9ACTN</name>
<organism evidence="1 2">
    <name type="scientific">Sphaerisporangium dianthi</name>
    <dbReference type="NCBI Taxonomy" id="1436120"/>
    <lineage>
        <taxon>Bacteria</taxon>
        <taxon>Bacillati</taxon>
        <taxon>Actinomycetota</taxon>
        <taxon>Actinomycetes</taxon>
        <taxon>Streptosporangiales</taxon>
        <taxon>Streptosporangiaceae</taxon>
        <taxon>Sphaerisporangium</taxon>
    </lineage>
</organism>
<keyword evidence="2" id="KW-1185">Reference proteome</keyword>
<evidence type="ECO:0000313" key="1">
    <source>
        <dbReference type="EMBL" id="MFC4530392.1"/>
    </source>
</evidence>
<protein>
    <submittedName>
        <fullName evidence="1">Leader peptide</fullName>
    </submittedName>
</protein>
<proteinExistence type="predicted"/>
<accession>A0ABV9CC11</accession>
<gene>
    <name evidence="1" type="ORF">ACFO60_06435</name>
</gene>
<dbReference type="EMBL" id="JBHSFP010000003">
    <property type="protein sequence ID" value="MFC4530392.1"/>
    <property type="molecule type" value="Genomic_DNA"/>
</dbReference>
<sequence length="21" mass="2451">MSLVFRRHIDPRRVAGALCPR</sequence>
<dbReference type="NCBIfam" id="NF042934">
    <property type="entry name" value="cis_reg_atten"/>
    <property type="match status" value="1"/>
</dbReference>
<evidence type="ECO:0000313" key="2">
    <source>
        <dbReference type="Proteomes" id="UP001596004"/>
    </source>
</evidence>
<comment type="caution">
    <text evidence="1">The sequence shown here is derived from an EMBL/GenBank/DDBJ whole genome shotgun (WGS) entry which is preliminary data.</text>
</comment>
<dbReference type="InterPro" id="IPR049979">
    <property type="entry name" value="Cys_resp_CS_actino"/>
</dbReference>
<reference evidence="2" key="1">
    <citation type="journal article" date="2019" name="Int. J. Syst. Evol. Microbiol.">
        <title>The Global Catalogue of Microorganisms (GCM) 10K type strain sequencing project: providing services to taxonomists for standard genome sequencing and annotation.</title>
        <authorList>
            <consortium name="The Broad Institute Genomics Platform"/>
            <consortium name="The Broad Institute Genome Sequencing Center for Infectious Disease"/>
            <person name="Wu L."/>
            <person name="Ma J."/>
        </authorList>
    </citation>
    <scope>NUCLEOTIDE SEQUENCE [LARGE SCALE GENOMIC DNA]</scope>
    <source>
        <strain evidence="2">CGMCC 4.7132</strain>
    </source>
</reference>
<dbReference type="RefSeq" id="WP_380838650.1">
    <property type="nucleotide sequence ID" value="NZ_JBHSFP010000003.1"/>
</dbReference>
<dbReference type="Proteomes" id="UP001596004">
    <property type="component" value="Unassembled WGS sequence"/>
</dbReference>